<sequence length="131" mass="13753" precursor="true">MKKYISLIILASFAIVLAGCSKHSPTASAPRAIDLVQAGKDIQFSGGYVLHVAKREGNSLEGIHVLVTPSDGQTKEITADTGTIKSGVDIKSGVVDGNNFENQITITLHNAKILSGITNSTSALVEIVLHN</sequence>
<comment type="caution">
    <text evidence="2">The sequence shown here is derived from an EMBL/GenBank/DDBJ whole genome shotgun (WGS) entry which is preliminary data.</text>
</comment>
<dbReference type="EMBL" id="ABOX02000007">
    <property type="protein sequence ID" value="EEF62002.1"/>
    <property type="molecule type" value="Genomic_DNA"/>
</dbReference>
<keyword evidence="3" id="KW-1185">Reference proteome</keyword>
<evidence type="ECO:0008006" key="4">
    <source>
        <dbReference type="Google" id="ProtNLM"/>
    </source>
</evidence>
<gene>
    <name evidence="2" type="ORF">Cflav_PD4665</name>
</gene>
<proteinExistence type="predicted"/>
<name>B9XEB1_PEDPL</name>
<keyword evidence="1" id="KW-0732">Signal</keyword>
<dbReference type="PROSITE" id="PS51257">
    <property type="entry name" value="PROKAR_LIPOPROTEIN"/>
    <property type="match status" value="1"/>
</dbReference>
<evidence type="ECO:0000313" key="3">
    <source>
        <dbReference type="Proteomes" id="UP000003688"/>
    </source>
</evidence>
<protein>
    <recommendedName>
        <fullName evidence="4">Lipoprotein</fullName>
    </recommendedName>
</protein>
<accession>B9XEB1</accession>
<dbReference type="Proteomes" id="UP000003688">
    <property type="component" value="Unassembled WGS sequence"/>
</dbReference>
<feature type="signal peptide" evidence="1">
    <location>
        <begin position="1"/>
        <end position="18"/>
    </location>
</feature>
<reference evidence="2 3" key="1">
    <citation type="journal article" date="2011" name="J. Bacteriol.">
        <title>Genome sequence of 'Pedosphaera parvula' Ellin514, an aerobic Verrucomicrobial isolate from pasture soil.</title>
        <authorList>
            <person name="Kant R."/>
            <person name="van Passel M.W."/>
            <person name="Sangwan P."/>
            <person name="Palva A."/>
            <person name="Lucas S."/>
            <person name="Copeland A."/>
            <person name="Lapidus A."/>
            <person name="Glavina Del Rio T."/>
            <person name="Dalin E."/>
            <person name="Tice H."/>
            <person name="Bruce D."/>
            <person name="Goodwin L."/>
            <person name="Pitluck S."/>
            <person name="Chertkov O."/>
            <person name="Larimer F.W."/>
            <person name="Land M.L."/>
            <person name="Hauser L."/>
            <person name="Brettin T.S."/>
            <person name="Detter J.C."/>
            <person name="Han S."/>
            <person name="de Vos W.M."/>
            <person name="Janssen P.H."/>
            <person name="Smidt H."/>
        </authorList>
    </citation>
    <scope>NUCLEOTIDE SEQUENCE [LARGE SCALE GENOMIC DNA]</scope>
    <source>
        <strain evidence="2 3">Ellin514</strain>
    </source>
</reference>
<evidence type="ECO:0000313" key="2">
    <source>
        <dbReference type="EMBL" id="EEF62002.1"/>
    </source>
</evidence>
<feature type="chain" id="PRO_5002894320" description="Lipoprotein" evidence="1">
    <location>
        <begin position="19"/>
        <end position="131"/>
    </location>
</feature>
<dbReference type="RefSeq" id="WP_007414159.1">
    <property type="nucleotide sequence ID" value="NZ_ABOX02000007.1"/>
</dbReference>
<evidence type="ECO:0000256" key="1">
    <source>
        <dbReference type="SAM" id="SignalP"/>
    </source>
</evidence>
<organism evidence="2 3">
    <name type="scientific">Pedosphaera parvula (strain Ellin514)</name>
    <dbReference type="NCBI Taxonomy" id="320771"/>
    <lineage>
        <taxon>Bacteria</taxon>
        <taxon>Pseudomonadati</taxon>
        <taxon>Verrucomicrobiota</taxon>
        <taxon>Pedosphaerae</taxon>
        <taxon>Pedosphaerales</taxon>
        <taxon>Pedosphaeraceae</taxon>
        <taxon>Pedosphaera</taxon>
    </lineage>
</organism>
<dbReference type="AlphaFoldDB" id="B9XEB1"/>